<evidence type="ECO:0000256" key="1">
    <source>
        <dbReference type="SAM" id="MobiDB-lite"/>
    </source>
</evidence>
<proteinExistence type="predicted"/>
<accession>A0ABN6X0I5</accession>
<evidence type="ECO:0000313" key="3">
    <source>
        <dbReference type="Proteomes" id="UP001321543"/>
    </source>
</evidence>
<gene>
    <name evidence="2" type="ORF">GCM10025863_02340</name>
</gene>
<protein>
    <submittedName>
        <fullName evidence="2">Uncharacterized protein</fullName>
    </submittedName>
</protein>
<dbReference type="EMBL" id="AP027728">
    <property type="protein sequence ID" value="BDZ37620.1"/>
    <property type="molecule type" value="Genomic_DNA"/>
</dbReference>
<dbReference type="RefSeq" id="WP_286301438.1">
    <property type="nucleotide sequence ID" value="NZ_AP027728.1"/>
</dbReference>
<keyword evidence="3" id="KW-1185">Reference proteome</keyword>
<dbReference type="Proteomes" id="UP001321543">
    <property type="component" value="Chromosome"/>
</dbReference>
<organism evidence="2 3">
    <name type="scientific">Microbacterium suwonense</name>
    <dbReference type="NCBI Taxonomy" id="683047"/>
    <lineage>
        <taxon>Bacteria</taxon>
        <taxon>Bacillati</taxon>
        <taxon>Actinomycetota</taxon>
        <taxon>Actinomycetes</taxon>
        <taxon>Micrococcales</taxon>
        <taxon>Microbacteriaceae</taxon>
        <taxon>Microbacterium</taxon>
    </lineage>
</organism>
<feature type="region of interest" description="Disordered" evidence="1">
    <location>
        <begin position="80"/>
        <end position="123"/>
    </location>
</feature>
<sequence length="123" mass="13521">MNENTADVGNRPIDAEAIDVTTRHEAVESMRLRNQQRSSMRDPATYRGRGVEWVRPTDLVARSSARVAGAGINFQSELHRRTRTAAQDGTRRIAERARHLPPLSAFGRGATRPDAGRSSIGTA</sequence>
<evidence type="ECO:0000313" key="2">
    <source>
        <dbReference type="EMBL" id="BDZ37620.1"/>
    </source>
</evidence>
<feature type="compositionally biased region" description="Basic and acidic residues" evidence="1">
    <location>
        <begin position="89"/>
        <end position="98"/>
    </location>
</feature>
<name>A0ABN6X0I5_9MICO</name>
<reference evidence="3" key="1">
    <citation type="journal article" date="2019" name="Int. J. Syst. Evol. Microbiol.">
        <title>The Global Catalogue of Microorganisms (GCM) 10K type strain sequencing project: providing services to taxonomists for standard genome sequencing and annotation.</title>
        <authorList>
            <consortium name="The Broad Institute Genomics Platform"/>
            <consortium name="The Broad Institute Genome Sequencing Center for Infectious Disease"/>
            <person name="Wu L."/>
            <person name="Ma J."/>
        </authorList>
    </citation>
    <scope>NUCLEOTIDE SEQUENCE [LARGE SCALE GENOMIC DNA]</scope>
    <source>
        <strain evidence="3">NBRC 106310</strain>
    </source>
</reference>